<protein>
    <submittedName>
        <fullName evidence="1">Uncharacterized protein</fullName>
    </submittedName>
</protein>
<evidence type="ECO:0000313" key="1">
    <source>
        <dbReference type="EMBL" id="GAI61263.1"/>
    </source>
</evidence>
<reference evidence="1" key="1">
    <citation type="journal article" date="2014" name="Front. Microbiol.">
        <title>High frequency of phylogenetically diverse reductive dehalogenase-homologous genes in deep subseafloor sedimentary metagenomes.</title>
        <authorList>
            <person name="Kawai M."/>
            <person name="Futagami T."/>
            <person name="Toyoda A."/>
            <person name="Takaki Y."/>
            <person name="Nishi S."/>
            <person name="Hori S."/>
            <person name="Arai W."/>
            <person name="Tsubouchi T."/>
            <person name="Morono Y."/>
            <person name="Uchiyama I."/>
            <person name="Ito T."/>
            <person name="Fujiyama A."/>
            <person name="Inagaki F."/>
            <person name="Takami H."/>
        </authorList>
    </citation>
    <scope>NUCLEOTIDE SEQUENCE</scope>
    <source>
        <strain evidence="1">Expedition CK06-06</strain>
    </source>
</reference>
<dbReference type="EMBL" id="BARW01000224">
    <property type="protein sequence ID" value="GAI61263.1"/>
    <property type="molecule type" value="Genomic_DNA"/>
</dbReference>
<proteinExistence type="predicted"/>
<name>X1PZ92_9ZZZZ</name>
<organism evidence="1">
    <name type="scientific">marine sediment metagenome</name>
    <dbReference type="NCBI Taxonomy" id="412755"/>
    <lineage>
        <taxon>unclassified sequences</taxon>
        <taxon>metagenomes</taxon>
        <taxon>ecological metagenomes</taxon>
    </lineage>
</organism>
<gene>
    <name evidence="1" type="ORF">S12H4_01220</name>
</gene>
<accession>X1PZ92</accession>
<comment type="caution">
    <text evidence="1">The sequence shown here is derived from an EMBL/GenBank/DDBJ whole genome shotgun (WGS) entry which is preliminary data.</text>
</comment>
<sequence>MKELKIQQIVGTLSRSNLMLEPEAQHFKLLNELLPENYEKYLQDYLDRVDIKHHQKIQERLNMIKEFK</sequence>
<dbReference type="AlphaFoldDB" id="X1PZ92"/>